<feature type="signal peptide" evidence="5">
    <location>
        <begin position="1"/>
        <end position="18"/>
    </location>
</feature>
<dbReference type="GO" id="GO:0016042">
    <property type="term" value="P:lipid catabolic process"/>
    <property type="evidence" value="ECO:0007669"/>
    <property type="project" value="TreeGrafter"/>
</dbReference>
<dbReference type="InterPro" id="IPR029058">
    <property type="entry name" value="AB_hydrolase_fold"/>
</dbReference>
<evidence type="ECO:0000256" key="2">
    <source>
        <dbReference type="ARBA" id="ARBA00010701"/>
    </source>
</evidence>
<dbReference type="CDD" id="cd00707">
    <property type="entry name" value="Pancreat_lipase_like"/>
    <property type="match status" value="1"/>
</dbReference>
<evidence type="ECO:0000256" key="3">
    <source>
        <dbReference type="ARBA" id="ARBA00022525"/>
    </source>
</evidence>
<feature type="domain" description="Lipase" evidence="6">
    <location>
        <begin position="50"/>
        <end position="311"/>
    </location>
</feature>
<dbReference type="InterPro" id="IPR013818">
    <property type="entry name" value="Lipase"/>
</dbReference>
<dbReference type="FunFam" id="3.40.50.1820:FF:000076">
    <property type="entry name" value="phospholipase A1"/>
    <property type="match status" value="1"/>
</dbReference>
<accession>A0A0P6IWY4</accession>
<dbReference type="PRINTS" id="PR00821">
    <property type="entry name" value="TAGLIPASE"/>
</dbReference>
<comment type="similarity">
    <text evidence="2 4">Belongs to the AB hydrolase superfamily. Lipase family.</text>
</comment>
<dbReference type="Pfam" id="PF00151">
    <property type="entry name" value="Lipase"/>
    <property type="match status" value="1"/>
</dbReference>
<dbReference type="GO" id="GO:0005615">
    <property type="term" value="C:extracellular space"/>
    <property type="evidence" value="ECO:0007669"/>
    <property type="project" value="TreeGrafter"/>
</dbReference>
<dbReference type="AlphaFoldDB" id="A0A0P6IWY4"/>
<dbReference type="PANTHER" id="PTHR11610:SF150">
    <property type="entry name" value="FI01825P-RELATED"/>
    <property type="match status" value="1"/>
</dbReference>
<dbReference type="InterPro" id="IPR033906">
    <property type="entry name" value="Lipase_N"/>
</dbReference>
<protein>
    <submittedName>
        <fullName evidence="7">Putative lipase</fullName>
    </submittedName>
</protein>
<evidence type="ECO:0000313" key="7">
    <source>
        <dbReference type="EMBL" id="JAN95377.1"/>
    </source>
</evidence>
<dbReference type="InterPro" id="IPR000734">
    <property type="entry name" value="TAG_lipase"/>
</dbReference>
<sequence length="352" mass="39091">MGLLGWLQVSLSWALVSCEVNWIHLQEIDNNINGCDSQYHQHMIDHVLRKSNPKSLPVFEPSSINVTFYLLTSSNQNTSTKLTTGDIQSLQKSSFNSSNPTRIIVHGFCNCHLSEFCVTTRQKLLEHPQQYNVITMSWPSGKWIWNYWTARWRIVPASQILANFIDFLHSDGGMKLQDLYLVGHSLGAHLSGLAGKLVTNGKVGTIVGLDPAKPEFEVGKPDERLAITDASYVEVIHTNGKRLGLYEPIGHSDFYPNGGVNQPGCLPWWTGASCAHGRAWELYAESIESKLGFWSTLCSSLDKVRDTGCRSPKAKLKMGGDPIIQKGRGILTVQTKAKAPYAEGKLELSNHI</sequence>
<dbReference type="Gene3D" id="3.40.50.1820">
    <property type="entry name" value="alpha/beta hydrolase"/>
    <property type="match status" value="1"/>
</dbReference>
<keyword evidence="3" id="KW-0964">Secreted</keyword>
<evidence type="ECO:0000256" key="5">
    <source>
        <dbReference type="SAM" id="SignalP"/>
    </source>
</evidence>
<proteinExistence type="evidence at transcript level"/>
<dbReference type="SUPFAM" id="SSF53474">
    <property type="entry name" value="alpha/beta-Hydrolases"/>
    <property type="match status" value="1"/>
</dbReference>
<reference evidence="7" key="1">
    <citation type="journal article" date="2016" name="PLoS ONE">
        <title>A Deep Insight into the Sialome of Male and Female Aedes aegypti Mosquitoes.</title>
        <authorList>
            <person name="Ribeiro J.M."/>
            <person name="Martin-Martin I."/>
            <person name="Arca B."/>
            <person name="Calvo E."/>
        </authorList>
    </citation>
    <scope>NUCLEOTIDE SEQUENCE</scope>
    <source>
        <strain evidence="7">Liverpool</strain>
        <tissue evidence="7">Salivary glands</tissue>
    </source>
</reference>
<evidence type="ECO:0000256" key="1">
    <source>
        <dbReference type="ARBA" id="ARBA00004613"/>
    </source>
</evidence>
<organism evidence="7">
    <name type="scientific">Aedes aegypti</name>
    <name type="common">Yellowfever mosquito</name>
    <name type="synonym">Culex aegypti</name>
    <dbReference type="NCBI Taxonomy" id="7159"/>
    <lineage>
        <taxon>Eukaryota</taxon>
        <taxon>Metazoa</taxon>
        <taxon>Ecdysozoa</taxon>
        <taxon>Arthropoda</taxon>
        <taxon>Hexapoda</taxon>
        <taxon>Insecta</taxon>
        <taxon>Pterygota</taxon>
        <taxon>Neoptera</taxon>
        <taxon>Endopterygota</taxon>
        <taxon>Diptera</taxon>
        <taxon>Nematocera</taxon>
        <taxon>Culicoidea</taxon>
        <taxon>Culicidae</taxon>
        <taxon>Culicinae</taxon>
        <taxon>Aedini</taxon>
        <taxon>Aedes</taxon>
        <taxon>Stegomyia</taxon>
    </lineage>
</organism>
<name>A0A0P6IWY4_AEDAE</name>
<evidence type="ECO:0000259" key="6">
    <source>
        <dbReference type="Pfam" id="PF00151"/>
    </source>
</evidence>
<evidence type="ECO:0000256" key="4">
    <source>
        <dbReference type="RuleBase" id="RU004262"/>
    </source>
</evidence>
<dbReference type="VEuPathDB" id="VectorBase:AAEL022132"/>
<dbReference type="GO" id="GO:0016298">
    <property type="term" value="F:lipase activity"/>
    <property type="evidence" value="ECO:0007669"/>
    <property type="project" value="InterPro"/>
</dbReference>
<feature type="chain" id="PRO_5006128302" evidence="5">
    <location>
        <begin position="19"/>
        <end position="352"/>
    </location>
</feature>
<comment type="subcellular location">
    <subcellularLocation>
        <location evidence="1">Secreted</location>
    </subcellularLocation>
</comment>
<keyword evidence="5" id="KW-0732">Signal</keyword>
<dbReference type="EMBL" id="GDUN01000542">
    <property type="protein sequence ID" value="JAN95377.1"/>
    <property type="molecule type" value="mRNA"/>
</dbReference>
<dbReference type="PANTHER" id="PTHR11610">
    <property type="entry name" value="LIPASE"/>
    <property type="match status" value="1"/>
</dbReference>
<dbReference type="GO" id="GO:0017171">
    <property type="term" value="F:serine hydrolase activity"/>
    <property type="evidence" value="ECO:0007669"/>
    <property type="project" value="TreeGrafter"/>
</dbReference>